<keyword evidence="3" id="KW-1185">Reference proteome</keyword>
<gene>
    <name evidence="2" type="ORF">QR680_001505</name>
</gene>
<sequence length="1057" mass="119662">MESKQWQTEATAFSHHADFDQSWARKAPFHPHPQHAYGQRLPLPKVYPDQRHHTPHQEDNFPSNYDYPDGSHLFPATAIDHSSAAARQKWIPSEQQRLYENEHLHVPDEGHVIKSEMRGHAEFLQKPRFQQSHGAFHGDEPTRYDMPLSHHPPYHAEEATSAHHKQQRCISTVQRAQEAMHPHFDAHNHCRPIGHVECVPFDMGCYGNGLYTNHVEIGDETLHMQDLPRRERMMPDRKEVLSQQPSLIPPETSLQVGRRIPPQNRDEQEHRRVQYPQEPRQNFVPLDAVQATNPFMDQRQSTRTSAGHWIPQSKVQSVVQMINKRNEPTGAPIHKEVPQNAQKSHKADLEEESTIDGDPSNYTDKQRNKSEENVKGGILKKPDHSQHTIPTKGGVPAKAVKNPPPAPPFPEGILKRSSKAPVSQTKRIRESQSEYSNASTVSTDSALSSDDSVQPVSQQVAEKCLSSEADLLLLYFKHHPNVVKFIGIQLPQALIMHIDRLPEHSRVQLVEMPKCSTVTQSVEIKNTPKVRSNKEKVMRRASSKKTDKKTRRQTQAAIRQPNEATSEHTVPDQPPNIDSYGVAMGNTIISISQGPYPGYPEKEVEQNDHIRQQLFELKKQEMIEDFDDVSRQMISREPSVSISSEERQAVNSRPLAHQKHRLSDSTCNEEDFSDGGRKLSSEPSPLNEAQRAESRSGRFMKKSAAALIAKKQTSGNNSPSPKSNGSAKSKPISKKKTGFKPTETRIAAEIANLREREDELRRNRHQLGLPTLEDIVDIWRQGHGGYGRPPVDGGIGRQERYVTDCVAIGAPLRSARSFDHLHFEANEGNKGAVSNRVAKSESFHHLQVEDNCIDYTHDAHKRYGAKSERNTGTVTSVHSMVAMNADSRRPQHGLQGQQRRHNFEAQNVQIKVRAGNAMTDRNGTLDSRLSDSHGNGRLRRHYNQEYPARPHTTSAAVMRNTVFAVLYSVLFFALLGASSARSLSDYELRALVEQFNDEFGNPEVMYAMGPQQKRSYQHIWRNLQMQMPIYSGSSGQRDSKRANELNRARSNNLYRLG</sequence>
<feature type="compositionally biased region" description="Basic residues" evidence="1">
    <location>
        <begin position="539"/>
        <end position="552"/>
    </location>
</feature>
<accession>A0AA39GZF6</accession>
<feature type="compositionally biased region" description="Basic and acidic residues" evidence="1">
    <location>
        <begin position="364"/>
        <end position="386"/>
    </location>
</feature>
<feature type="compositionally biased region" description="Basic and acidic residues" evidence="1">
    <location>
        <begin position="48"/>
        <end position="59"/>
    </location>
</feature>
<proteinExistence type="predicted"/>
<feature type="compositionally biased region" description="Low complexity" evidence="1">
    <location>
        <begin position="714"/>
        <end position="730"/>
    </location>
</feature>
<feature type="compositionally biased region" description="Polar residues" evidence="1">
    <location>
        <begin position="433"/>
        <end position="447"/>
    </location>
</feature>
<reference evidence="2" key="1">
    <citation type="submission" date="2023-06" db="EMBL/GenBank/DDBJ databases">
        <title>Genomic analysis of the entomopathogenic nematode Steinernema hermaphroditum.</title>
        <authorList>
            <person name="Schwarz E.M."/>
            <person name="Heppert J.K."/>
            <person name="Baniya A."/>
            <person name="Schwartz H.T."/>
            <person name="Tan C.-H."/>
            <person name="Antoshechkin I."/>
            <person name="Sternberg P.W."/>
            <person name="Goodrich-Blair H."/>
            <person name="Dillman A.R."/>
        </authorList>
    </citation>
    <scope>NUCLEOTIDE SEQUENCE</scope>
    <source>
        <strain evidence="2">PS9179</strain>
        <tissue evidence="2">Whole animal</tissue>
    </source>
</reference>
<evidence type="ECO:0000313" key="2">
    <source>
        <dbReference type="EMBL" id="KAK0395951.1"/>
    </source>
</evidence>
<dbReference type="AlphaFoldDB" id="A0AA39GZF6"/>
<protein>
    <submittedName>
        <fullName evidence="2">Uncharacterized protein</fullName>
    </submittedName>
</protein>
<dbReference type="EMBL" id="JAUCMV010000005">
    <property type="protein sequence ID" value="KAK0395951.1"/>
    <property type="molecule type" value="Genomic_DNA"/>
</dbReference>
<feature type="region of interest" description="Disordered" evidence="1">
    <location>
        <begin position="636"/>
        <end position="742"/>
    </location>
</feature>
<feature type="region of interest" description="Disordered" evidence="1">
    <location>
        <begin position="45"/>
        <end position="69"/>
    </location>
</feature>
<name>A0AA39GZF6_9BILA</name>
<organism evidence="2 3">
    <name type="scientific">Steinernema hermaphroditum</name>
    <dbReference type="NCBI Taxonomy" id="289476"/>
    <lineage>
        <taxon>Eukaryota</taxon>
        <taxon>Metazoa</taxon>
        <taxon>Ecdysozoa</taxon>
        <taxon>Nematoda</taxon>
        <taxon>Chromadorea</taxon>
        <taxon>Rhabditida</taxon>
        <taxon>Tylenchina</taxon>
        <taxon>Panagrolaimomorpha</taxon>
        <taxon>Strongyloidoidea</taxon>
        <taxon>Steinernematidae</taxon>
        <taxon>Steinernema</taxon>
    </lineage>
</organism>
<feature type="region of interest" description="Disordered" evidence="1">
    <location>
        <begin position="538"/>
        <end position="576"/>
    </location>
</feature>
<dbReference type="Proteomes" id="UP001175271">
    <property type="component" value="Unassembled WGS sequence"/>
</dbReference>
<feature type="region of interest" description="Disordered" evidence="1">
    <location>
        <begin position="253"/>
        <end position="277"/>
    </location>
</feature>
<comment type="caution">
    <text evidence="2">The sequence shown here is derived from an EMBL/GenBank/DDBJ whole genome shotgun (WGS) entry which is preliminary data.</text>
</comment>
<evidence type="ECO:0000313" key="3">
    <source>
        <dbReference type="Proteomes" id="UP001175271"/>
    </source>
</evidence>
<evidence type="ECO:0000256" key="1">
    <source>
        <dbReference type="SAM" id="MobiDB-lite"/>
    </source>
</evidence>
<feature type="region of interest" description="Disordered" evidence="1">
    <location>
        <begin position="919"/>
        <end position="938"/>
    </location>
</feature>
<feature type="region of interest" description="Disordered" evidence="1">
    <location>
        <begin position="327"/>
        <end position="454"/>
    </location>
</feature>